<dbReference type="GO" id="GO:0006178">
    <property type="term" value="P:guanine salvage"/>
    <property type="evidence" value="ECO:0007669"/>
    <property type="project" value="TreeGrafter"/>
</dbReference>
<comment type="cofactor">
    <cofactor evidence="1 13">
        <name>Mg(2+)</name>
        <dbReference type="ChEBI" id="CHEBI:18420"/>
    </cofactor>
</comment>
<dbReference type="GO" id="GO:0000287">
    <property type="term" value="F:magnesium ion binding"/>
    <property type="evidence" value="ECO:0007669"/>
    <property type="project" value="TreeGrafter"/>
</dbReference>
<dbReference type="GO" id="GO:0006166">
    <property type="term" value="P:purine ribonucleoside salvage"/>
    <property type="evidence" value="ECO:0007669"/>
    <property type="project" value="UniProtKB-KW"/>
</dbReference>
<dbReference type="InterPro" id="IPR005904">
    <property type="entry name" value="Hxn_phspho_trans"/>
</dbReference>
<keyword evidence="11 13" id="KW-0547">Nucleotide-binding</keyword>
<dbReference type="STRING" id="461836.A0A0L0DRA1"/>
<evidence type="ECO:0000256" key="6">
    <source>
        <dbReference type="ARBA" id="ARBA00022490"/>
    </source>
</evidence>
<keyword evidence="16" id="KW-1185">Reference proteome</keyword>
<keyword evidence="6 13" id="KW-0963">Cytoplasm</keyword>
<dbReference type="EC" id="2.4.2.8" evidence="5 13"/>
<evidence type="ECO:0000256" key="4">
    <source>
        <dbReference type="ARBA" id="ARBA00008391"/>
    </source>
</evidence>
<evidence type="ECO:0000256" key="5">
    <source>
        <dbReference type="ARBA" id="ARBA00011895"/>
    </source>
</evidence>
<dbReference type="EMBL" id="GL349438">
    <property type="protein sequence ID" value="KNC54777.1"/>
    <property type="molecule type" value="Genomic_DNA"/>
</dbReference>
<feature type="domain" description="Phosphoribosyltransferase" evidence="14">
    <location>
        <begin position="50"/>
        <end position="202"/>
    </location>
</feature>
<dbReference type="InterPro" id="IPR050408">
    <property type="entry name" value="HGPRT"/>
</dbReference>
<keyword evidence="7 13" id="KW-0328">Glycosyltransferase</keyword>
<evidence type="ECO:0000256" key="9">
    <source>
        <dbReference type="ARBA" id="ARBA00022723"/>
    </source>
</evidence>
<evidence type="ECO:0000256" key="12">
    <source>
        <dbReference type="ARBA" id="ARBA00022842"/>
    </source>
</evidence>
<organism evidence="15 16">
    <name type="scientific">Thecamonas trahens ATCC 50062</name>
    <dbReference type="NCBI Taxonomy" id="461836"/>
    <lineage>
        <taxon>Eukaryota</taxon>
        <taxon>Apusozoa</taxon>
        <taxon>Apusomonadida</taxon>
        <taxon>Apusomonadidae</taxon>
        <taxon>Thecamonas</taxon>
    </lineage>
</organism>
<dbReference type="GO" id="GO:0032264">
    <property type="term" value="P:IMP salvage"/>
    <property type="evidence" value="ECO:0007669"/>
    <property type="project" value="UniProtKB-UniPathway"/>
</dbReference>
<dbReference type="GO" id="GO:0000166">
    <property type="term" value="F:nucleotide binding"/>
    <property type="evidence" value="ECO:0007669"/>
    <property type="project" value="UniProtKB-KW"/>
</dbReference>
<evidence type="ECO:0000256" key="10">
    <source>
        <dbReference type="ARBA" id="ARBA00022726"/>
    </source>
</evidence>
<dbReference type="GO" id="GO:0046100">
    <property type="term" value="P:hypoxanthine metabolic process"/>
    <property type="evidence" value="ECO:0007669"/>
    <property type="project" value="TreeGrafter"/>
</dbReference>
<reference evidence="15 16" key="1">
    <citation type="submission" date="2010-05" db="EMBL/GenBank/DDBJ databases">
        <title>The Genome Sequence of Thecamonas trahens ATCC 50062.</title>
        <authorList>
            <consortium name="The Broad Institute Genome Sequencing Platform"/>
            <person name="Russ C."/>
            <person name="Cuomo C."/>
            <person name="Shea T."/>
            <person name="Young S.K."/>
            <person name="Zeng Q."/>
            <person name="Koehrsen M."/>
            <person name="Haas B."/>
            <person name="Borodovsky M."/>
            <person name="Guigo R."/>
            <person name="Alvarado L."/>
            <person name="Berlin A."/>
            <person name="Bochicchio J."/>
            <person name="Borenstein D."/>
            <person name="Chapman S."/>
            <person name="Chen Z."/>
            <person name="Freedman E."/>
            <person name="Gellesch M."/>
            <person name="Goldberg J."/>
            <person name="Griggs A."/>
            <person name="Gujja S."/>
            <person name="Heilman E."/>
            <person name="Heiman D."/>
            <person name="Hepburn T."/>
            <person name="Howarth C."/>
            <person name="Jen D."/>
            <person name="Larson L."/>
            <person name="Mehta T."/>
            <person name="Park D."/>
            <person name="Pearson M."/>
            <person name="Roberts A."/>
            <person name="Saif S."/>
            <person name="Shenoy N."/>
            <person name="Sisk P."/>
            <person name="Stolte C."/>
            <person name="Sykes S."/>
            <person name="Thomson T."/>
            <person name="Walk T."/>
            <person name="White J."/>
            <person name="Yandava C."/>
            <person name="Burger G."/>
            <person name="Gray M.W."/>
            <person name="Holland P.W.H."/>
            <person name="King N."/>
            <person name="Lang F.B.F."/>
            <person name="Roger A.J."/>
            <person name="Ruiz-Trillo I."/>
            <person name="Lander E."/>
            <person name="Nusbaum C."/>
        </authorList>
    </citation>
    <scope>NUCLEOTIDE SEQUENCE [LARGE SCALE GENOMIC DNA]</scope>
    <source>
        <strain evidence="15 16">ATCC 50062</strain>
    </source>
</reference>
<dbReference type="OMA" id="MQWRVAP"/>
<gene>
    <name evidence="15" type="ORF">AMSG_01629</name>
</gene>
<keyword evidence="10 13" id="KW-0660">Purine salvage</keyword>
<evidence type="ECO:0000256" key="11">
    <source>
        <dbReference type="ARBA" id="ARBA00022741"/>
    </source>
</evidence>
<dbReference type="GO" id="GO:0005829">
    <property type="term" value="C:cytosol"/>
    <property type="evidence" value="ECO:0007669"/>
    <property type="project" value="TreeGrafter"/>
</dbReference>
<dbReference type="GO" id="GO:0004422">
    <property type="term" value="F:hypoxanthine phosphoribosyltransferase activity"/>
    <property type="evidence" value="ECO:0007669"/>
    <property type="project" value="InterPro"/>
</dbReference>
<keyword evidence="9 13" id="KW-0479">Metal-binding</keyword>
<dbReference type="InterPro" id="IPR000836">
    <property type="entry name" value="PRTase_dom"/>
</dbReference>
<sequence length="226" mass="24933">MASSPTSASVMPEMIVIPDDYEAIPVSLLSIPTRYQGDVDSCLIPFGLITDRVQKLAEMVYEQYKGKELHMLCLLKGAYRFFSDLLKEISALSAAADAPDVVKLSLHFVRVKSYHNTESTGDVKISGIDLDDLAGKNVLIVEDIIDTGTTMVAFTAELQKVTPASVEVISLLVKRTPRSNGFLPHYAGFSIPDKFLVGYALDLNEVFRDLNHICIISEAGIEKYRE</sequence>
<dbReference type="RefSeq" id="XP_013761677.1">
    <property type="nucleotide sequence ID" value="XM_013906223.1"/>
</dbReference>
<dbReference type="InterPro" id="IPR029057">
    <property type="entry name" value="PRTase-like"/>
</dbReference>
<keyword evidence="8 13" id="KW-0808">Transferase</keyword>
<dbReference type="FunFam" id="3.40.50.2020:FF:000053">
    <property type="entry name" value="Hypoxanthine phosphoribosyltransferase"/>
    <property type="match status" value="1"/>
</dbReference>
<evidence type="ECO:0000259" key="14">
    <source>
        <dbReference type="Pfam" id="PF00156"/>
    </source>
</evidence>
<dbReference type="eggNOG" id="KOG3367">
    <property type="taxonomic scope" value="Eukaryota"/>
</dbReference>
<dbReference type="NCBIfam" id="TIGR01203">
    <property type="entry name" value="HGPRTase"/>
    <property type="match status" value="1"/>
</dbReference>
<dbReference type="PANTHER" id="PTHR43340:SF1">
    <property type="entry name" value="HYPOXANTHINE PHOSPHORIBOSYLTRANSFERASE"/>
    <property type="match status" value="1"/>
</dbReference>
<dbReference type="SUPFAM" id="SSF53271">
    <property type="entry name" value="PRTase-like"/>
    <property type="match status" value="1"/>
</dbReference>
<dbReference type="OrthoDB" id="9449045at2759"/>
<dbReference type="UniPathway" id="UPA00591">
    <property type="reaction ID" value="UER00648"/>
</dbReference>
<accession>A0A0L0DRA1</accession>
<evidence type="ECO:0000256" key="3">
    <source>
        <dbReference type="ARBA" id="ARBA00004669"/>
    </source>
</evidence>
<evidence type="ECO:0000313" key="16">
    <source>
        <dbReference type="Proteomes" id="UP000054408"/>
    </source>
</evidence>
<comment type="subcellular location">
    <subcellularLocation>
        <location evidence="2 13">Cytoplasm</location>
    </subcellularLocation>
</comment>
<dbReference type="Proteomes" id="UP000054408">
    <property type="component" value="Unassembled WGS sequence"/>
</dbReference>
<dbReference type="GO" id="GO:0032263">
    <property type="term" value="P:GMP salvage"/>
    <property type="evidence" value="ECO:0007669"/>
    <property type="project" value="TreeGrafter"/>
</dbReference>
<dbReference type="PANTHER" id="PTHR43340">
    <property type="entry name" value="HYPOXANTHINE-GUANINE PHOSPHORIBOSYLTRANSFERASE"/>
    <property type="match status" value="1"/>
</dbReference>
<evidence type="ECO:0000256" key="7">
    <source>
        <dbReference type="ARBA" id="ARBA00022676"/>
    </source>
</evidence>
<name>A0A0L0DRA1_THETB</name>
<dbReference type="Gene3D" id="3.40.50.2020">
    <property type="match status" value="1"/>
</dbReference>
<dbReference type="Pfam" id="PF00156">
    <property type="entry name" value="Pribosyltran"/>
    <property type="match status" value="1"/>
</dbReference>
<evidence type="ECO:0000256" key="8">
    <source>
        <dbReference type="ARBA" id="ARBA00022679"/>
    </source>
</evidence>
<protein>
    <recommendedName>
        <fullName evidence="5 13">Hypoxanthine phosphoribosyltransferase</fullName>
        <ecNumber evidence="5 13">2.4.2.8</ecNumber>
    </recommendedName>
</protein>
<dbReference type="CDD" id="cd06223">
    <property type="entry name" value="PRTases_typeI"/>
    <property type="match status" value="1"/>
</dbReference>
<comment type="similarity">
    <text evidence="4 13">Belongs to the purine/pyrimidine phosphoribosyltransferase family.</text>
</comment>
<keyword evidence="12 13" id="KW-0460">Magnesium</keyword>
<evidence type="ECO:0000256" key="2">
    <source>
        <dbReference type="ARBA" id="ARBA00004496"/>
    </source>
</evidence>
<dbReference type="AlphaFoldDB" id="A0A0L0DRA1"/>
<comment type="catalytic activity">
    <reaction evidence="13">
        <text>IMP + diphosphate = hypoxanthine + 5-phospho-alpha-D-ribose 1-diphosphate</text>
        <dbReference type="Rhea" id="RHEA:17973"/>
        <dbReference type="ChEBI" id="CHEBI:17368"/>
        <dbReference type="ChEBI" id="CHEBI:33019"/>
        <dbReference type="ChEBI" id="CHEBI:58017"/>
        <dbReference type="ChEBI" id="CHEBI:58053"/>
        <dbReference type="EC" id="2.4.2.8"/>
    </reaction>
</comment>
<evidence type="ECO:0000256" key="1">
    <source>
        <dbReference type="ARBA" id="ARBA00001946"/>
    </source>
</evidence>
<dbReference type="GeneID" id="25561373"/>
<evidence type="ECO:0000313" key="15">
    <source>
        <dbReference type="EMBL" id="KNC54777.1"/>
    </source>
</evidence>
<comment type="pathway">
    <text evidence="3 13">Purine metabolism; IMP biosynthesis via salvage pathway; IMP from hypoxanthine: step 1/1.</text>
</comment>
<evidence type="ECO:0000256" key="13">
    <source>
        <dbReference type="RuleBase" id="RU364099"/>
    </source>
</evidence>
<proteinExistence type="inferred from homology"/>